<reference evidence="1" key="1">
    <citation type="journal article" date="2015" name="Nature">
        <title>Complex archaea that bridge the gap between prokaryotes and eukaryotes.</title>
        <authorList>
            <person name="Spang A."/>
            <person name="Saw J.H."/>
            <person name="Jorgensen S.L."/>
            <person name="Zaremba-Niedzwiedzka K."/>
            <person name="Martijn J."/>
            <person name="Lind A.E."/>
            <person name="van Eijk R."/>
            <person name="Schleper C."/>
            <person name="Guy L."/>
            <person name="Ettema T.J."/>
        </authorList>
    </citation>
    <scope>NUCLEOTIDE SEQUENCE</scope>
</reference>
<sequence length="126" mass="15255">MLNLQKKYKEAGELFRDALFRVYRRGHKKIPNSEDLFTNIYSFEDLEIEDLMHLLFEEESPVTTQFLELLSKLHIDKHEYRQKLINFHAQHKKAAKRTISSIIAYMTPIEYPEEENFQLTFLEKFR</sequence>
<comment type="caution">
    <text evidence="1">The sequence shown here is derived from an EMBL/GenBank/DDBJ whole genome shotgun (WGS) entry which is preliminary data.</text>
</comment>
<dbReference type="EMBL" id="LAZR01005280">
    <property type="protein sequence ID" value="KKN01266.1"/>
    <property type="molecule type" value="Genomic_DNA"/>
</dbReference>
<evidence type="ECO:0000313" key="1">
    <source>
        <dbReference type="EMBL" id="KKN01266.1"/>
    </source>
</evidence>
<dbReference type="AlphaFoldDB" id="A0A0F9PJU8"/>
<gene>
    <name evidence="1" type="ORF">LCGC14_1129470</name>
</gene>
<proteinExistence type="predicted"/>
<protein>
    <submittedName>
        <fullName evidence="1">Uncharacterized protein</fullName>
    </submittedName>
</protein>
<accession>A0A0F9PJU8</accession>
<organism evidence="1">
    <name type="scientific">marine sediment metagenome</name>
    <dbReference type="NCBI Taxonomy" id="412755"/>
    <lineage>
        <taxon>unclassified sequences</taxon>
        <taxon>metagenomes</taxon>
        <taxon>ecological metagenomes</taxon>
    </lineage>
</organism>
<name>A0A0F9PJU8_9ZZZZ</name>